<keyword evidence="1" id="KW-0175">Coiled coil</keyword>
<evidence type="ECO:0000256" key="1">
    <source>
        <dbReference type="SAM" id="Coils"/>
    </source>
</evidence>
<evidence type="ECO:0000313" key="4">
    <source>
        <dbReference type="Proteomes" id="UP000298327"/>
    </source>
</evidence>
<dbReference type="SUPFAM" id="SSF52047">
    <property type="entry name" value="RNI-like"/>
    <property type="match status" value="1"/>
</dbReference>
<accession>A0A4Y9Y1Z3</accession>
<dbReference type="AlphaFoldDB" id="A0A4Y9Y1Z3"/>
<reference evidence="3 4" key="1">
    <citation type="submission" date="2019-02" db="EMBL/GenBank/DDBJ databases">
        <title>Genome sequencing of the rare red list fungi Dentipellis fragilis.</title>
        <authorList>
            <person name="Buettner E."/>
            <person name="Kellner H."/>
        </authorList>
    </citation>
    <scope>NUCLEOTIDE SEQUENCE [LARGE SCALE GENOMIC DNA]</scope>
    <source>
        <strain evidence="3 4">DSM 105465</strain>
    </source>
</reference>
<dbReference type="Proteomes" id="UP000298327">
    <property type="component" value="Unassembled WGS sequence"/>
</dbReference>
<sequence length="572" mass="64616">MIKIRDFPGAHDVVELEIKAVELMVSSIRTHYNTFSLVNRLPPELLTLIFSFVRDCYLDLSRPFPRSKICTEPLLAIPWFKVTHVCRQWRNVALENPDLWSHVVLGTKWMPENFRRSRRAPLTINHSFPSDNELEKQGIHTFNEDMDDLEEEIAHHRSHLLQLTLAGTIVDFQWILHPLHGPAPLLERLDLWNTGGPEYDAPSFPGDLNTFTPRLHFLRLVGWEASWTTLTFKTLVYLEVKPSPPAESNVPVGDFCDFLGALEKMPCLEVLRLTNVLPSPPSTAAPHSVLGPIVILPKLRQITLSEDTSVCGLALKHIVAPVTAEHNIACWGGGNYEFLLPWLSVKFNLSTPMSQLSITDNSNQLHARASISAWAGGRNIVPGADSGEERKQLLCLSLAPDTPCLYWPQMEIICNALSSANLEEIHVSYHETETYGPEEFDRINWLAIFSGNKSVRHATISFPREVSLGRLLTVTQFWREGQTQPIFPSLESFTLADVHLEYEWPVWGPQLPKWLELWGPLTKLVLQRCTIKDAMLSELRTMIPEVVEVDPLIYPAWVGVFTTGLVSVSSVA</sequence>
<dbReference type="EMBL" id="SEOQ01000841">
    <property type="protein sequence ID" value="TFY56280.1"/>
    <property type="molecule type" value="Genomic_DNA"/>
</dbReference>
<organism evidence="3 4">
    <name type="scientific">Dentipellis fragilis</name>
    <dbReference type="NCBI Taxonomy" id="205917"/>
    <lineage>
        <taxon>Eukaryota</taxon>
        <taxon>Fungi</taxon>
        <taxon>Dikarya</taxon>
        <taxon>Basidiomycota</taxon>
        <taxon>Agaricomycotina</taxon>
        <taxon>Agaricomycetes</taxon>
        <taxon>Russulales</taxon>
        <taxon>Hericiaceae</taxon>
        <taxon>Dentipellis</taxon>
    </lineage>
</organism>
<feature type="coiled-coil region" evidence="1">
    <location>
        <begin position="132"/>
        <end position="166"/>
    </location>
</feature>
<dbReference type="Gene3D" id="1.20.1280.50">
    <property type="match status" value="1"/>
</dbReference>
<evidence type="ECO:0000259" key="2">
    <source>
        <dbReference type="Pfam" id="PF12937"/>
    </source>
</evidence>
<name>A0A4Y9Y1Z3_9AGAM</name>
<dbReference type="OrthoDB" id="3172239at2759"/>
<dbReference type="InterPro" id="IPR001810">
    <property type="entry name" value="F-box_dom"/>
</dbReference>
<keyword evidence="4" id="KW-1185">Reference proteome</keyword>
<protein>
    <recommendedName>
        <fullName evidence="2">F-box domain-containing protein</fullName>
    </recommendedName>
</protein>
<dbReference type="STRING" id="205917.A0A4Y9Y1Z3"/>
<comment type="caution">
    <text evidence="3">The sequence shown here is derived from an EMBL/GenBank/DDBJ whole genome shotgun (WGS) entry which is preliminary data.</text>
</comment>
<proteinExistence type="predicted"/>
<dbReference type="Pfam" id="PF12937">
    <property type="entry name" value="F-box-like"/>
    <property type="match status" value="1"/>
</dbReference>
<gene>
    <name evidence="3" type="ORF">EVG20_g8988</name>
</gene>
<evidence type="ECO:0000313" key="3">
    <source>
        <dbReference type="EMBL" id="TFY56280.1"/>
    </source>
</evidence>
<feature type="domain" description="F-box" evidence="2">
    <location>
        <begin position="39"/>
        <end position="105"/>
    </location>
</feature>